<dbReference type="SUPFAM" id="SSF52058">
    <property type="entry name" value="L domain-like"/>
    <property type="match status" value="1"/>
</dbReference>
<keyword evidence="7" id="KW-0325">Glycoprotein</keyword>
<evidence type="ECO:0000313" key="10">
    <source>
        <dbReference type="Proteomes" id="UP000237347"/>
    </source>
</evidence>
<evidence type="ECO:0000256" key="1">
    <source>
        <dbReference type="ARBA" id="ARBA00004479"/>
    </source>
</evidence>
<evidence type="ECO:0000256" key="5">
    <source>
        <dbReference type="ARBA" id="ARBA00023136"/>
    </source>
</evidence>
<dbReference type="PANTHER" id="PTHR48063">
    <property type="entry name" value="LRR RECEPTOR-LIKE KINASE"/>
    <property type="match status" value="1"/>
</dbReference>
<evidence type="ECO:0000313" key="9">
    <source>
        <dbReference type="EMBL" id="KAK7815945.1"/>
    </source>
</evidence>
<dbReference type="Proteomes" id="UP000237347">
    <property type="component" value="Unassembled WGS sequence"/>
</dbReference>
<evidence type="ECO:0000256" key="7">
    <source>
        <dbReference type="ARBA" id="ARBA00023180"/>
    </source>
</evidence>
<gene>
    <name evidence="9" type="primary">EIX2_67</name>
    <name evidence="9" type="ORF">CFP56_000931</name>
</gene>
<dbReference type="InterPro" id="IPR032675">
    <property type="entry name" value="LRR_dom_sf"/>
</dbReference>
<accession>A0AAW0IMN8</accession>
<evidence type="ECO:0000256" key="2">
    <source>
        <dbReference type="ARBA" id="ARBA00022692"/>
    </source>
</evidence>
<keyword evidence="6" id="KW-0675">Receptor</keyword>
<dbReference type="Gene3D" id="3.80.10.10">
    <property type="entry name" value="Ribonuclease Inhibitor"/>
    <property type="match status" value="1"/>
</dbReference>
<comment type="subcellular location">
    <subcellularLocation>
        <location evidence="1">Membrane</location>
        <topology evidence="1">Single-pass type I membrane protein</topology>
    </subcellularLocation>
</comment>
<dbReference type="EMBL" id="PKMF04000969">
    <property type="protein sequence ID" value="KAK7815945.1"/>
    <property type="molecule type" value="Genomic_DNA"/>
</dbReference>
<evidence type="ECO:0000256" key="4">
    <source>
        <dbReference type="ARBA" id="ARBA00022989"/>
    </source>
</evidence>
<comment type="caution">
    <text evidence="9">The sequence shown here is derived from an EMBL/GenBank/DDBJ whole genome shotgun (WGS) entry which is preliminary data.</text>
</comment>
<dbReference type="AlphaFoldDB" id="A0AAW0IMN8"/>
<dbReference type="PROSITE" id="PS51450">
    <property type="entry name" value="LRR"/>
    <property type="match status" value="1"/>
</dbReference>
<sequence>MSELSFLNHLDLSYNHLSGKIPSSTQLQSFGASDFAGNPALCGLPLSQKCWPGEQTPNQSGDGEEYRDEFWKRFYGAAGFGFVVGFLGVCGSLLLKDSWRHAYFLSLENMKDCLYVTMAVNMARLWRTFQRPG</sequence>
<keyword evidence="10" id="KW-1185">Reference proteome</keyword>
<evidence type="ECO:0000256" key="3">
    <source>
        <dbReference type="ARBA" id="ARBA00022729"/>
    </source>
</evidence>
<dbReference type="PANTHER" id="PTHR48063:SF101">
    <property type="entry name" value="LRR RECEPTOR-LIKE SERINE_THREONINE-PROTEIN KINASE FLS2"/>
    <property type="match status" value="1"/>
</dbReference>
<dbReference type="InterPro" id="IPR046956">
    <property type="entry name" value="RLP23-like"/>
</dbReference>
<evidence type="ECO:0000256" key="8">
    <source>
        <dbReference type="SAM" id="Phobius"/>
    </source>
</evidence>
<evidence type="ECO:0000256" key="6">
    <source>
        <dbReference type="ARBA" id="ARBA00023170"/>
    </source>
</evidence>
<proteinExistence type="predicted"/>
<keyword evidence="2 8" id="KW-0812">Transmembrane</keyword>
<name>A0AAW0IMN8_QUESU</name>
<keyword evidence="5 8" id="KW-0472">Membrane</keyword>
<keyword evidence="4 8" id="KW-1133">Transmembrane helix</keyword>
<dbReference type="InterPro" id="IPR001611">
    <property type="entry name" value="Leu-rich_rpt"/>
</dbReference>
<reference evidence="9 10" key="1">
    <citation type="journal article" date="2018" name="Sci. Data">
        <title>The draft genome sequence of cork oak.</title>
        <authorList>
            <person name="Ramos A.M."/>
            <person name="Usie A."/>
            <person name="Barbosa P."/>
            <person name="Barros P.M."/>
            <person name="Capote T."/>
            <person name="Chaves I."/>
            <person name="Simoes F."/>
            <person name="Abreu I."/>
            <person name="Carrasquinho I."/>
            <person name="Faro C."/>
            <person name="Guimaraes J.B."/>
            <person name="Mendonca D."/>
            <person name="Nobrega F."/>
            <person name="Rodrigues L."/>
            <person name="Saibo N.J.M."/>
            <person name="Varela M.C."/>
            <person name="Egas C."/>
            <person name="Matos J."/>
            <person name="Miguel C.M."/>
            <person name="Oliveira M.M."/>
            <person name="Ricardo C.P."/>
            <person name="Goncalves S."/>
        </authorList>
    </citation>
    <scope>NUCLEOTIDE SEQUENCE [LARGE SCALE GENOMIC DNA]</scope>
    <source>
        <strain evidence="10">cv. HL8</strain>
    </source>
</reference>
<organism evidence="9 10">
    <name type="scientific">Quercus suber</name>
    <name type="common">Cork oak</name>
    <dbReference type="NCBI Taxonomy" id="58331"/>
    <lineage>
        <taxon>Eukaryota</taxon>
        <taxon>Viridiplantae</taxon>
        <taxon>Streptophyta</taxon>
        <taxon>Embryophyta</taxon>
        <taxon>Tracheophyta</taxon>
        <taxon>Spermatophyta</taxon>
        <taxon>Magnoliopsida</taxon>
        <taxon>eudicotyledons</taxon>
        <taxon>Gunneridae</taxon>
        <taxon>Pentapetalae</taxon>
        <taxon>rosids</taxon>
        <taxon>fabids</taxon>
        <taxon>Fagales</taxon>
        <taxon>Fagaceae</taxon>
        <taxon>Quercus</taxon>
    </lineage>
</organism>
<dbReference type="GO" id="GO:0016020">
    <property type="term" value="C:membrane"/>
    <property type="evidence" value="ECO:0007669"/>
    <property type="project" value="UniProtKB-SubCell"/>
</dbReference>
<protein>
    <submittedName>
        <fullName evidence="9">Receptor-like protein eix2</fullName>
    </submittedName>
</protein>
<feature type="transmembrane region" description="Helical" evidence="8">
    <location>
        <begin position="74"/>
        <end position="95"/>
    </location>
</feature>
<keyword evidence="3" id="KW-0732">Signal</keyword>